<feature type="region of interest" description="Disordered" evidence="1">
    <location>
        <begin position="641"/>
        <end position="686"/>
    </location>
</feature>
<gene>
    <name evidence="3" type="primary">LOC110803104</name>
</gene>
<feature type="compositionally biased region" description="Basic and acidic residues" evidence="1">
    <location>
        <begin position="25"/>
        <end position="34"/>
    </location>
</feature>
<dbReference type="RefSeq" id="XP_056684228.1">
    <property type="nucleotide sequence ID" value="XM_056828250.1"/>
</dbReference>
<evidence type="ECO:0000313" key="3">
    <source>
        <dbReference type="RefSeq" id="XP_056684228.1"/>
    </source>
</evidence>
<proteinExistence type="predicted"/>
<reference evidence="3" key="2">
    <citation type="submission" date="2025-08" db="UniProtKB">
        <authorList>
            <consortium name="RefSeq"/>
        </authorList>
    </citation>
    <scope>IDENTIFICATION</scope>
    <source>
        <tissue evidence="3">Leaf</tissue>
    </source>
</reference>
<keyword evidence="2" id="KW-1185">Reference proteome</keyword>
<feature type="region of interest" description="Disordered" evidence="1">
    <location>
        <begin position="150"/>
        <end position="177"/>
    </location>
</feature>
<name>A0ABM3QLI6_SPIOL</name>
<dbReference type="PANTHER" id="PTHR37722:SF2">
    <property type="entry name" value="OS01G0167700 PROTEIN"/>
    <property type="match status" value="1"/>
</dbReference>
<dbReference type="GeneID" id="110803104"/>
<sequence length="805" mass="90924">MLQWMGGSRRKVTTSRKSTQKRQKQYFEQRKQQQHETAFIENNVDDLDTFDHQKKNRSLDILSLLNVSKVTEECKPLCGVGGLSSMTNKVTRASSVKDVDSSLTGKSGGHAFSASYHTSTSSPVRRLGTTGELYPAGCTLPTRTRVPSLHQMERASSKSSVAHRTRENSTSDVKNVESEYTKSTSAIQPSIFDIIGDDGAIGASEREPVREAHVAFSIEGLGKVGTETPLQSPKHPGSMLNGEHPSFTKAAKNINLCKNFNTMLDDLEMEVDVEKPSRRNCLLGDEQYPISSIKHELPTFKDGMQFDDGQCKTTSLYDEDRHDNFWNGRSPCLDNYQVDEKCGVNWKKYNATTNSFTRRNDASDFKFESFYSQSPPRCQERIPDRFDKLDGDCSFLVSDEPEYSSFVRNYHPQDCYSPFKKLQDTRDNLTSFSGESCSSTAVGGESTADFPSARYMRRYREDLDMPSKSSDYDERMWNVMPTTLRQGEEWHPPRKSMRSGSSHPKSALFSRAPVNESEDYRLFEEEFPLPKMNTHPRSFSTSFEKNQHWSRDSFGLDTATELHRPECFFDGSAEDIPDEFSSENFAFQQPFCSRQSRNTFISKAVYGGSLPGARDFDVHVQSSNSSEVFGDFESAFPAPELSAQESVTEERGNRSQSQPSCPEKVVQVSTEEKNMTPESRLPTQETTVKDYTRSRYMTNTGTSQEVAAHHMEANADYVSDNEQNSPIKESQGSIPVLCRQKVKVRVDDVRCFMGKDVDADNLNKSEAKTVVIDPCFQLMTVERCVLKLFSVPNKKDAVWNAMKLI</sequence>
<evidence type="ECO:0000256" key="1">
    <source>
        <dbReference type="SAM" id="MobiDB-lite"/>
    </source>
</evidence>
<protein>
    <submittedName>
        <fullName evidence="3">Uncharacterized protein</fullName>
    </submittedName>
</protein>
<feature type="compositionally biased region" description="Basic residues" evidence="1">
    <location>
        <begin position="8"/>
        <end position="24"/>
    </location>
</feature>
<accession>A0ABM3QLI6</accession>
<evidence type="ECO:0000313" key="2">
    <source>
        <dbReference type="Proteomes" id="UP000813463"/>
    </source>
</evidence>
<feature type="compositionally biased region" description="Basic and acidic residues" evidence="1">
    <location>
        <begin position="164"/>
        <end position="177"/>
    </location>
</feature>
<feature type="region of interest" description="Disordered" evidence="1">
    <location>
        <begin position="487"/>
        <end position="508"/>
    </location>
</feature>
<dbReference type="Proteomes" id="UP000813463">
    <property type="component" value="Chromosome 1"/>
</dbReference>
<dbReference type="PANTHER" id="PTHR37722">
    <property type="entry name" value="OS01G0167700 PROTEIN"/>
    <property type="match status" value="1"/>
</dbReference>
<feature type="region of interest" description="Disordered" evidence="1">
    <location>
        <begin position="1"/>
        <end position="34"/>
    </location>
</feature>
<organism evidence="2 3">
    <name type="scientific">Spinacia oleracea</name>
    <name type="common">Spinach</name>
    <dbReference type="NCBI Taxonomy" id="3562"/>
    <lineage>
        <taxon>Eukaryota</taxon>
        <taxon>Viridiplantae</taxon>
        <taxon>Streptophyta</taxon>
        <taxon>Embryophyta</taxon>
        <taxon>Tracheophyta</taxon>
        <taxon>Spermatophyta</taxon>
        <taxon>Magnoliopsida</taxon>
        <taxon>eudicotyledons</taxon>
        <taxon>Gunneridae</taxon>
        <taxon>Pentapetalae</taxon>
        <taxon>Caryophyllales</taxon>
        <taxon>Chenopodiaceae</taxon>
        <taxon>Chenopodioideae</taxon>
        <taxon>Anserineae</taxon>
        <taxon>Spinacia</taxon>
    </lineage>
</organism>
<reference evidence="2" key="1">
    <citation type="journal article" date="2021" name="Nat. Commun.">
        <title>Genomic analyses provide insights into spinach domestication and the genetic basis of agronomic traits.</title>
        <authorList>
            <person name="Cai X."/>
            <person name="Sun X."/>
            <person name="Xu C."/>
            <person name="Sun H."/>
            <person name="Wang X."/>
            <person name="Ge C."/>
            <person name="Zhang Z."/>
            <person name="Wang Q."/>
            <person name="Fei Z."/>
            <person name="Jiao C."/>
            <person name="Wang Q."/>
        </authorList>
    </citation>
    <scope>NUCLEOTIDE SEQUENCE [LARGE SCALE GENOMIC DNA]</scope>
    <source>
        <strain evidence="2">cv. Varoflay</strain>
    </source>
</reference>